<dbReference type="Pfam" id="PF14086">
    <property type="entry name" value="DUF4266"/>
    <property type="match status" value="1"/>
</dbReference>
<feature type="domain" description="DUF4266" evidence="2">
    <location>
        <begin position="21"/>
        <end position="70"/>
    </location>
</feature>
<dbReference type="RefSeq" id="WP_290282059.1">
    <property type="nucleotide sequence ID" value="NZ_JAUFQI010000001.1"/>
</dbReference>
<evidence type="ECO:0000313" key="3">
    <source>
        <dbReference type="EMBL" id="MFC3702486.1"/>
    </source>
</evidence>
<reference evidence="4" key="1">
    <citation type="journal article" date="2019" name="Int. J. Syst. Evol. Microbiol.">
        <title>The Global Catalogue of Microorganisms (GCM) 10K type strain sequencing project: providing services to taxonomists for standard genome sequencing and annotation.</title>
        <authorList>
            <consortium name="The Broad Institute Genomics Platform"/>
            <consortium name="The Broad Institute Genome Sequencing Center for Infectious Disease"/>
            <person name="Wu L."/>
            <person name="Ma J."/>
        </authorList>
    </citation>
    <scope>NUCLEOTIDE SEQUENCE [LARGE SCALE GENOMIC DNA]</scope>
    <source>
        <strain evidence="4">CECT 8288</strain>
    </source>
</reference>
<organism evidence="3 4">
    <name type="scientific">Reinekea marina</name>
    <dbReference type="NCBI Taxonomy" id="1310421"/>
    <lineage>
        <taxon>Bacteria</taxon>
        <taxon>Pseudomonadati</taxon>
        <taxon>Pseudomonadota</taxon>
        <taxon>Gammaproteobacteria</taxon>
        <taxon>Oceanospirillales</taxon>
        <taxon>Saccharospirillaceae</taxon>
        <taxon>Reinekea</taxon>
    </lineage>
</organism>
<feature type="signal peptide" evidence="1">
    <location>
        <begin position="1"/>
        <end position="19"/>
    </location>
</feature>
<evidence type="ECO:0000313" key="4">
    <source>
        <dbReference type="Proteomes" id="UP001595710"/>
    </source>
</evidence>
<name>A0ABV7WTH3_9GAMM</name>
<comment type="caution">
    <text evidence="3">The sequence shown here is derived from an EMBL/GenBank/DDBJ whole genome shotgun (WGS) entry which is preliminary data.</text>
</comment>
<gene>
    <name evidence="3" type="ORF">ACFOND_12620</name>
</gene>
<keyword evidence="4" id="KW-1185">Reference proteome</keyword>
<evidence type="ECO:0000259" key="2">
    <source>
        <dbReference type="Pfam" id="PF14086"/>
    </source>
</evidence>
<proteinExistence type="predicted"/>
<dbReference type="PROSITE" id="PS51257">
    <property type="entry name" value="PROKAR_LIPOPROTEIN"/>
    <property type="match status" value="1"/>
</dbReference>
<evidence type="ECO:0000256" key="1">
    <source>
        <dbReference type="SAM" id="SignalP"/>
    </source>
</evidence>
<feature type="chain" id="PRO_5045966463" evidence="1">
    <location>
        <begin position="20"/>
        <end position="70"/>
    </location>
</feature>
<keyword evidence="1" id="KW-0732">Signal</keyword>
<dbReference type="Proteomes" id="UP001595710">
    <property type="component" value="Unassembled WGS sequence"/>
</dbReference>
<dbReference type="InterPro" id="IPR025362">
    <property type="entry name" value="DUF4266"/>
</dbReference>
<protein>
    <submittedName>
        <fullName evidence="3">DUF4266 domain-containing protein</fullName>
    </submittedName>
</protein>
<sequence length="70" mass="7240">MKYKLVAICALMVVLSGCATVSPWQRGTLAKTEMSWAPDRLESTLDGHIYFAKEASSGGTAAAGGGCGCN</sequence>
<accession>A0ABV7WTH3</accession>
<dbReference type="EMBL" id="JBHRYN010000013">
    <property type="protein sequence ID" value="MFC3702486.1"/>
    <property type="molecule type" value="Genomic_DNA"/>
</dbReference>